<comment type="caution">
    <text evidence="6">The sequence shown here is derived from an EMBL/GenBank/DDBJ whole genome shotgun (WGS) entry which is preliminary data.</text>
</comment>
<keyword evidence="4" id="KW-0418">Kinase</keyword>
<reference evidence="6 7" key="1">
    <citation type="journal article" date="2023" name="Nucleic Acids Res.">
        <title>The hologenome of Daphnia magna reveals possible DNA methylation and microbiome-mediated evolution of the host genome.</title>
        <authorList>
            <person name="Chaturvedi A."/>
            <person name="Li X."/>
            <person name="Dhandapani V."/>
            <person name="Marshall H."/>
            <person name="Kissane S."/>
            <person name="Cuenca-Cambronero M."/>
            <person name="Asole G."/>
            <person name="Calvet F."/>
            <person name="Ruiz-Romero M."/>
            <person name="Marangio P."/>
            <person name="Guigo R."/>
            <person name="Rago D."/>
            <person name="Mirbahai L."/>
            <person name="Eastwood N."/>
            <person name="Colbourne J.K."/>
            <person name="Zhou J."/>
            <person name="Mallon E."/>
            <person name="Orsini L."/>
        </authorList>
    </citation>
    <scope>NUCLEOTIDE SEQUENCE [LARGE SCALE GENOMIC DNA]</scope>
    <source>
        <strain evidence="6">LRV0_1</strain>
    </source>
</reference>
<name>A0ABR0AZW4_9CRUS</name>
<keyword evidence="7" id="KW-1185">Reference proteome</keyword>
<keyword evidence="2" id="KW-0808">Transferase</keyword>
<evidence type="ECO:0000256" key="3">
    <source>
        <dbReference type="ARBA" id="ARBA00022741"/>
    </source>
</evidence>
<dbReference type="Proteomes" id="UP001234178">
    <property type="component" value="Unassembled WGS sequence"/>
</dbReference>
<proteinExistence type="predicted"/>
<gene>
    <name evidence="6" type="ORF">OUZ56_023888</name>
</gene>
<keyword evidence="5" id="KW-0067">ATP-binding</keyword>
<dbReference type="InterPro" id="IPR050940">
    <property type="entry name" value="Actin_reg-Ser/Thr_kinase"/>
</dbReference>
<evidence type="ECO:0000313" key="6">
    <source>
        <dbReference type="EMBL" id="KAK4030615.1"/>
    </source>
</evidence>
<organism evidence="6 7">
    <name type="scientific">Daphnia magna</name>
    <dbReference type="NCBI Taxonomy" id="35525"/>
    <lineage>
        <taxon>Eukaryota</taxon>
        <taxon>Metazoa</taxon>
        <taxon>Ecdysozoa</taxon>
        <taxon>Arthropoda</taxon>
        <taxon>Crustacea</taxon>
        <taxon>Branchiopoda</taxon>
        <taxon>Diplostraca</taxon>
        <taxon>Cladocera</taxon>
        <taxon>Anomopoda</taxon>
        <taxon>Daphniidae</taxon>
        <taxon>Daphnia</taxon>
    </lineage>
</organism>
<keyword evidence="3" id="KW-0547">Nucleotide-binding</keyword>
<evidence type="ECO:0000256" key="2">
    <source>
        <dbReference type="ARBA" id="ARBA00022679"/>
    </source>
</evidence>
<evidence type="ECO:0000256" key="4">
    <source>
        <dbReference type="ARBA" id="ARBA00022777"/>
    </source>
</evidence>
<evidence type="ECO:0000256" key="5">
    <source>
        <dbReference type="ARBA" id="ARBA00022840"/>
    </source>
</evidence>
<dbReference type="EMBL" id="JAOYFB010000039">
    <property type="protein sequence ID" value="KAK4030615.1"/>
    <property type="molecule type" value="Genomic_DNA"/>
</dbReference>
<accession>A0ABR0AZW4</accession>
<dbReference type="PANTHER" id="PTHR46485">
    <property type="entry name" value="LIM DOMAIN KINASE 1"/>
    <property type="match status" value="1"/>
</dbReference>
<evidence type="ECO:0000313" key="7">
    <source>
        <dbReference type="Proteomes" id="UP001234178"/>
    </source>
</evidence>
<sequence>MKKVEVFSFGIVLCKRSDDFVLNQTAFREKFCFNYPEPLYRIAFVCCDLSHDKRPPCKVIEFWLESLALHIAEGAAIPQILLIDIYT</sequence>
<keyword evidence="1" id="KW-0723">Serine/threonine-protein kinase</keyword>
<evidence type="ECO:0000256" key="1">
    <source>
        <dbReference type="ARBA" id="ARBA00022527"/>
    </source>
</evidence>
<dbReference type="PANTHER" id="PTHR46485:SF4">
    <property type="entry name" value="LIM DOMAIN KINASE 1"/>
    <property type="match status" value="1"/>
</dbReference>
<protein>
    <submittedName>
        <fullName evidence="6">Uncharacterized protein</fullName>
    </submittedName>
</protein>